<protein>
    <submittedName>
        <fullName evidence="1">Uncharacterized protein</fullName>
    </submittedName>
</protein>
<reference evidence="1" key="1">
    <citation type="submission" date="2017-02" db="EMBL/GenBank/DDBJ databases">
        <title>Delving into the versatile metabolic prowess of the omnipresent phylum Bacteroidetes.</title>
        <authorList>
            <person name="Nobu M.K."/>
            <person name="Mei R."/>
            <person name="Narihiro T."/>
            <person name="Kuroda K."/>
            <person name="Liu W.-T."/>
        </authorList>
    </citation>
    <scope>NUCLEOTIDE SEQUENCE</scope>
    <source>
        <strain evidence="1">ADurb.Bin160</strain>
    </source>
</reference>
<comment type="caution">
    <text evidence="1">The sequence shown here is derived from an EMBL/GenBank/DDBJ whole genome shotgun (WGS) entry which is preliminary data.</text>
</comment>
<gene>
    <name evidence="1" type="ORF">BWY04_01441</name>
</gene>
<dbReference type="Proteomes" id="UP000485621">
    <property type="component" value="Unassembled WGS sequence"/>
</dbReference>
<accession>A0A1V5ZJJ8</accession>
<dbReference type="EMBL" id="MWDB01000057">
    <property type="protein sequence ID" value="OQB40124.1"/>
    <property type="molecule type" value="Genomic_DNA"/>
</dbReference>
<dbReference type="AlphaFoldDB" id="A0A1V5ZJJ8"/>
<proteinExistence type="predicted"/>
<sequence>MTSLTPEKLERMNQLFLQEEFENAKEKAQAFVYETEEEYDARVNKTIAKMEKEFEKKKENLSESELKLFQGYEGIED</sequence>
<evidence type="ECO:0000313" key="1">
    <source>
        <dbReference type="EMBL" id="OQB40124.1"/>
    </source>
</evidence>
<name>A0A1V5ZJJ8_9BACT</name>
<organism evidence="1">
    <name type="scientific">candidate division CPR1 bacterium ADurb.Bin160</name>
    <dbReference type="NCBI Taxonomy" id="1852826"/>
    <lineage>
        <taxon>Bacteria</taxon>
        <taxon>candidate division CPR1</taxon>
    </lineage>
</organism>